<dbReference type="GO" id="GO:0005634">
    <property type="term" value="C:nucleus"/>
    <property type="evidence" value="ECO:0007669"/>
    <property type="project" value="TreeGrafter"/>
</dbReference>
<dbReference type="PANTHER" id="PTHR11472:SF34">
    <property type="entry name" value="REGULATOR OF TELOMERE ELONGATION HELICASE 1"/>
    <property type="match status" value="1"/>
</dbReference>
<name>A0A024G7K5_9STRA</name>
<comment type="caution">
    <text evidence="1">The sequence shown here is derived from an EMBL/GenBank/DDBJ whole genome shotgun (WGS) entry which is preliminary data.</text>
</comment>
<sequence>MRKITDKALKWKEIKICDLSVDFPFEPYESQLIYMEKIIHSLNTKQNAILESPTGTGKVRLDDHFVISATFMSYTIMARHFAFCVQSCPGAVTIQKLIAITK</sequence>
<dbReference type="GO" id="GO:0090657">
    <property type="term" value="P:telomeric loop disassembly"/>
    <property type="evidence" value="ECO:0007669"/>
    <property type="project" value="TreeGrafter"/>
</dbReference>
<dbReference type="GO" id="GO:0070182">
    <property type="term" value="F:DNA polymerase binding"/>
    <property type="evidence" value="ECO:0007669"/>
    <property type="project" value="TreeGrafter"/>
</dbReference>
<dbReference type="STRING" id="65357.A0A024G7K5"/>
<dbReference type="InParanoid" id="A0A024G7K5"/>
<dbReference type="GO" id="GO:0005524">
    <property type="term" value="F:ATP binding"/>
    <property type="evidence" value="ECO:0007669"/>
    <property type="project" value="TreeGrafter"/>
</dbReference>
<protein>
    <recommendedName>
        <fullName evidence="3">Helicase ATP-binding domain-containing protein</fullName>
    </recommendedName>
</protein>
<dbReference type="GO" id="GO:0010569">
    <property type="term" value="P:regulation of double-strand break repair via homologous recombination"/>
    <property type="evidence" value="ECO:0007669"/>
    <property type="project" value="TreeGrafter"/>
</dbReference>
<dbReference type="Proteomes" id="UP000053237">
    <property type="component" value="Unassembled WGS sequence"/>
</dbReference>
<reference evidence="1 2" key="1">
    <citation type="submission" date="2012-05" db="EMBL/GenBank/DDBJ databases">
        <title>Recombination and specialization in a pathogen metapopulation.</title>
        <authorList>
            <person name="Gardiner A."/>
            <person name="Kemen E."/>
            <person name="Schultz-Larsen T."/>
            <person name="MacLean D."/>
            <person name="Van Oosterhout C."/>
            <person name="Jones J.D.G."/>
        </authorList>
    </citation>
    <scope>NUCLEOTIDE SEQUENCE [LARGE SCALE GENOMIC DNA]</scope>
    <source>
        <strain evidence="1 2">Ac Nc2</strain>
    </source>
</reference>
<dbReference type="SUPFAM" id="SSF52540">
    <property type="entry name" value="P-loop containing nucleoside triphosphate hydrolases"/>
    <property type="match status" value="1"/>
</dbReference>
<evidence type="ECO:0000313" key="2">
    <source>
        <dbReference type="Proteomes" id="UP000053237"/>
    </source>
</evidence>
<accession>A0A024G7K5</accession>
<dbReference type="InterPro" id="IPR027417">
    <property type="entry name" value="P-loop_NTPase"/>
</dbReference>
<dbReference type="GO" id="GO:0045910">
    <property type="term" value="P:negative regulation of DNA recombination"/>
    <property type="evidence" value="ECO:0007669"/>
    <property type="project" value="TreeGrafter"/>
</dbReference>
<dbReference type="InterPro" id="IPR045028">
    <property type="entry name" value="DinG/Rad3-like"/>
</dbReference>
<organism evidence="1 2">
    <name type="scientific">Albugo candida</name>
    <dbReference type="NCBI Taxonomy" id="65357"/>
    <lineage>
        <taxon>Eukaryota</taxon>
        <taxon>Sar</taxon>
        <taxon>Stramenopiles</taxon>
        <taxon>Oomycota</taxon>
        <taxon>Peronosporomycetes</taxon>
        <taxon>Albuginales</taxon>
        <taxon>Albuginaceae</taxon>
        <taxon>Albugo</taxon>
    </lineage>
</organism>
<keyword evidence="2" id="KW-1185">Reference proteome</keyword>
<dbReference type="EMBL" id="CAIX01000038">
    <property type="protein sequence ID" value="CCI42733.1"/>
    <property type="molecule type" value="Genomic_DNA"/>
</dbReference>
<dbReference type="AlphaFoldDB" id="A0A024G7K5"/>
<gene>
    <name evidence="1" type="ORF">BN9_035170</name>
</gene>
<evidence type="ECO:0000313" key="1">
    <source>
        <dbReference type="EMBL" id="CCI42733.1"/>
    </source>
</evidence>
<dbReference type="Gene3D" id="3.40.50.300">
    <property type="entry name" value="P-loop containing nucleotide triphosphate hydrolases"/>
    <property type="match status" value="1"/>
</dbReference>
<proteinExistence type="predicted"/>
<dbReference type="PANTHER" id="PTHR11472">
    <property type="entry name" value="DNA REPAIR DEAD HELICASE RAD3/XP-D SUBFAMILY MEMBER"/>
    <property type="match status" value="1"/>
</dbReference>
<dbReference type="GO" id="GO:0003678">
    <property type="term" value="F:DNA helicase activity"/>
    <property type="evidence" value="ECO:0007669"/>
    <property type="project" value="TreeGrafter"/>
</dbReference>
<dbReference type="OrthoDB" id="19182at2759"/>
<evidence type="ECO:0008006" key="3">
    <source>
        <dbReference type="Google" id="ProtNLM"/>
    </source>
</evidence>
<dbReference type="GO" id="GO:1904430">
    <property type="term" value="P:negative regulation of t-circle formation"/>
    <property type="evidence" value="ECO:0007669"/>
    <property type="project" value="TreeGrafter"/>
</dbReference>